<protein>
    <submittedName>
        <fullName evidence="5">DNA-binding response regulator, NarL/FixJ family, contains REC and HTH domains</fullName>
    </submittedName>
</protein>
<dbReference type="Gene3D" id="1.10.10.10">
    <property type="entry name" value="Winged helix-like DNA-binding domain superfamily/Winged helix DNA-binding domain"/>
    <property type="match status" value="1"/>
</dbReference>
<dbReference type="SUPFAM" id="SSF46894">
    <property type="entry name" value="C-terminal effector domain of the bipartite response regulators"/>
    <property type="match status" value="1"/>
</dbReference>
<keyword evidence="6" id="KW-1185">Reference proteome</keyword>
<gene>
    <name evidence="5" type="ORF">SAMN05421505_11232</name>
</gene>
<evidence type="ECO:0000259" key="4">
    <source>
        <dbReference type="PROSITE" id="PS50043"/>
    </source>
</evidence>
<keyword evidence="1" id="KW-0805">Transcription regulation</keyword>
<dbReference type="GO" id="GO:0006355">
    <property type="term" value="P:regulation of DNA-templated transcription"/>
    <property type="evidence" value="ECO:0007669"/>
    <property type="project" value="InterPro"/>
</dbReference>
<dbReference type="Proteomes" id="UP000198923">
    <property type="component" value="Unassembled WGS sequence"/>
</dbReference>
<dbReference type="PRINTS" id="PR00038">
    <property type="entry name" value="HTHLUXR"/>
</dbReference>
<dbReference type="InterPro" id="IPR036388">
    <property type="entry name" value="WH-like_DNA-bd_sf"/>
</dbReference>
<dbReference type="STRING" id="504805.SAMN05421505_11232"/>
<keyword evidence="3" id="KW-0804">Transcription</keyword>
<evidence type="ECO:0000256" key="2">
    <source>
        <dbReference type="ARBA" id="ARBA00023125"/>
    </source>
</evidence>
<evidence type="ECO:0000313" key="6">
    <source>
        <dbReference type="Proteomes" id="UP000198923"/>
    </source>
</evidence>
<dbReference type="PANTHER" id="PTHR44688">
    <property type="entry name" value="DNA-BINDING TRANSCRIPTIONAL ACTIVATOR DEVR_DOSR"/>
    <property type="match status" value="1"/>
</dbReference>
<evidence type="ECO:0000256" key="3">
    <source>
        <dbReference type="ARBA" id="ARBA00023163"/>
    </source>
</evidence>
<keyword evidence="2 5" id="KW-0238">DNA-binding</keyword>
<reference evidence="5 6" key="1">
    <citation type="submission" date="2016-10" db="EMBL/GenBank/DDBJ databases">
        <authorList>
            <person name="de Groot N.N."/>
        </authorList>
    </citation>
    <scope>NUCLEOTIDE SEQUENCE [LARGE SCALE GENOMIC DNA]</scope>
    <source>
        <strain evidence="5 6">CPCC 201354</strain>
    </source>
</reference>
<dbReference type="Pfam" id="PF00196">
    <property type="entry name" value="GerE"/>
    <property type="match status" value="1"/>
</dbReference>
<evidence type="ECO:0000256" key="1">
    <source>
        <dbReference type="ARBA" id="ARBA00023015"/>
    </source>
</evidence>
<dbReference type="AlphaFoldDB" id="A0A1G8A6E2"/>
<evidence type="ECO:0000313" key="5">
    <source>
        <dbReference type="EMBL" id="SDH16441.1"/>
    </source>
</evidence>
<dbReference type="EMBL" id="FNCN01000012">
    <property type="protein sequence ID" value="SDH16441.1"/>
    <property type="molecule type" value="Genomic_DNA"/>
</dbReference>
<feature type="domain" description="HTH luxR-type" evidence="4">
    <location>
        <begin position="161"/>
        <end position="226"/>
    </location>
</feature>
<dbReference type="PROSITE" id="PS50043">
    <property type="entry name" value="HTH_LUXR_2"/>
    <property type="match status" value="1"/>
</dbReference>
<proteinExistence type="predicted"/>
<organism evidence="5 6">
    <name type="scientific">Sinosporangium album</name>
    <dbReference type="NCBI Taxonomy" id="504805"/>
    <lineage>
        <taxon>Bacteria</taxon>
        <taxon>Bacillati</taxon>
        <taxon>Actinomycetota</taxon>
        <taxon>Actinomycetes</taxon>
        <taxon>Streptosporangiales</taxon>
        <taxon>Streptosporangiaceae</taxon>
        <taxon>Sinosporangium</taxon>
    </lineage>
</organism>
<accession>A0A1G8A6E2</accession>
<name>A0A1G8A6E2_9ACTN</name>
<sequence length="228" mass="25112">MTYREGGKVSTIRELEKQPKKVDVVLLVRNEVLRCGLDTMLNRISGVGSVAHWNPENLPGPIDLREPGVLIVDIEQWKFLGKYFDLFKRDSTRIVVIGDDFERIDNARLSMLPCDGFLPMSGLSADLLDSTLERTLLGEMPMPPALARRLLVGTRQATSAPVHRSVNLTPRENEALTHLVEGMSNKQIARSLGISTHGAKRLVGSVLLKLDSPNRTAAVVTAIKLGLV</sequence>
<dbReference type="InterPro" id="IPR000792">
    <property type="entry name" value="Tscrpt_reg_LuxR_C"/>
</dbReference>
<dbReference type="CDD" id="cd06170">
    <property type="entry name" value="LuxR_C_like"/>
    <property type="match status" value="1"/>
</dbReference>
<dbReference type="PANTHER" id="PTHR44688:SF16">
    <property type="entry name" value="DNA-BINDING TRANSCRIPTIONAL ACTIVATOR DEVR_DOSR"/>
    <property type="match status" value="1"/>
</dbReference>
<dbReference type="GO" id="GO:0003677">
    <property type="term" value="F:DNA binding"/>
    <property type="evidence" value="ECO:0007669"/>
    <property type="project" value="UniProtKB-KW"/>
</dbReference>
<dbReference type="SMART" id="SM00421">
    <property type="entry name" value="HTH_LUXR"/>
    <property type="match status" value="1"/>
</dbReference>
<dbReference type="InterPro" id="IPR016032">
    <property type="entry name" value="Sig_transdc_resp-reg_C-effctor"/>
</dbReference>